<evidence type="ECO:0000256" key="7">
    <source>
        <dbReference type="ARBA" id="ARBA00049442"/>
    </source>
</evidence>
<dbReference type="InterPro" id="IPR013708">
    <property type="entry name" value="Shikimate_DH-bd_N"/>
</dbReference>
<comment type="catalytic activity">
    <reaction evidence="7 8">
        <text>shikimate + NADP(+) = 3-dehydroshikimate + NADPH + H(+)</text>
        <dbReference type="Rhea" id="RHEA:17737"/>
        <dbReference type="ChEBI" id="CHEBI:15378"/>
        <dbReference type="ChEBI" id="CHEBI:16630"/>
        <dbReference type="ChEBI" id="CHEBI:36208"/>
        <dbReference type="ChEBI" id="CHEBI:57783"/>
        <dbReference type="ChEBI" id="CHEBI:58349"/>
        <dbReference type="EC" id="1.1.1.25"/>
    </reaction>
</comment>
<dbReference type="InterPro" id="IPR041121">
    <property type="entry name" value="SDH_C"/>
</dbReference>
<feature type="binding site" evidence="8">
    <location>
        <begin position="152"/>
        <end position="157"/>
    </location>
    <ligand>
        <name>NADP(+)</name>
        <dbReference type="ChEBI" id="CHEBI:58349"/>
    </ligand>
</feature>
<evidence type="ECO:0000256" key="6">
    <source>
        <dbReference type="ARBA" id="ARBA00023141"/>
    </source>
</evidence>
<dbReference type="EMBL" id="WTVS01000017">
    <property type="protein sequence ID" value="NMF97691.1"/>
    <property type="molecule type" value="Genomic_DNA"/>
</dbReference>
<comment type="pathway">
    <text evidence="1 8">Metabolic intermediate biosynthesis; chorismate biosynthesis; chorismate from D-erythrose 4-phosphate and phosphoenolpyruvate: step 4/7.</text>
</comment>
<dbReference type="SUPFAM" id="SSF53223">
    <property type="entry name" value="Aminoacid dehydrogenase-like, N-terminal domain"/>
    <property type="match status" value="1"/>
</dbReference>
<evidence type="ECO:0000256" key="3">
    <source>
        <dbReference type="ARBA" id="ARBA00022605"/>
    </source>
</evidence>
<evidence type="ECO:0000313" key="13">
    <source>
        <dbReference type="Proteomes" id="UP000634522"/>
    </source>
</evidence>
<feature type="domain" description="SDH C-terminal" evidence="11">
    <location>
        <begin position="243"/>
        <end position="273"/>
    </location>
</feature>
<gene>
    <name evidence="8 12" type="primary">aroE</name>
    <name evidence="12" type="ORF">GPA27_09855</name>
</gene>
<feature type="domain" description="Shikimate dehydrogenase substrate binding N-terminal" evidence="10">
    <location>
        <begin position="8"/>
        <end position="90"/>
    </location>
</feature>
<dbReference type="GO" id="GO:0004764">
    <property type="term" value="F:shikimate 3-dehydrogenase (NADP+) activity"/>
    <property type="evidence" value="ECO:0007669"/>
    <property type="project" value="UniProtKB-EC"/>
</dbReference>
<dbReference type="InterPro" id="IPR022893">
    <property type="entry name" value="Shikimate_DH_fam"/>
</dbReference>
<keyword evidence="5 8" id="KW-0560">Oxidoreductase</keyword>
<feature type="binding site" evidence="8">
    <location>
        <position position="88"/>
    </location>
    <ligand>
        <name>shikimate</name>
        <dbReference type="ChEBI" id="CHEBI:36208"/>
    </ligand>
</feature>
<dbReference type="Proteomes" id="UP000634522">
    <property type="component" value="Unassembled WGS sequence"/>
</dbReference>
<dbReference type="PANTHER" id="PTHR21089">
    <property type="entry name" value="SHIKIMATE DEHYDROGENASE"/>
    <property type="match status" value="1"/>
</dbReference>
<comment type="function">
    <text evidence="8">Involved in the biosynthesis of the chorismate, which leads to the biosynthesis of aromatic amino acids. Catalyzes the reversible NADPH linked reduction of 3-dehydroshikimate (DHSA) to yield shikimate (SA).</text>
</comment>
<dbReference type="Pfam" id="PF01488">
    <property type="entry name" value="Shikimate_DH"/>
    <property type="match status" value="1"/>
</dbReference>
<comment type="subunit">
    <text evidence="8">Homodimer.</text>
</comment>
<feature type="binding site" evidence="8">
    <location>
        <position position="103"/>
    </location>
    <ligand>
        <name>shikimate</name>
        <dbReference type="ChEBI" id="CHEBI:36208"/>
    </ligand>
</feature>
<proteinExistence type="inferred from homology"/>
<dbReference type="Gene3D" id="3.40.50.720">
    <property type="entry name" value="NAD(P)-binding Rossmann-like Domain"/>
    <property type="match status" value="1"/>
</dbReference>
<dbReference type="CDD" id="cd01065">
    <property type="entry name" value="NAD_bind_Shikimate_DH"/>
    <property type="match status" value="1"/>
</dbReference>
<evidence type="ECO:0000256" key="8">
    <source>
        <dbReference type="HAMAP-Rule" id="MF_00222"/>
    </source>
</evidence>
<name>A0ABX1NEG2_9RHOO</name>
<reference evidence="12 13" key="1">
    <citation type="submission" date="2019-12" db="EMBL/GenBank/DDBJ databases">
        <title>Comparative genomics gives insights into the taxonomy of the Azoarcus-Aromatoleum group and reveals separate origins of nif in the plant-associated Azoarcus and non-plant-associated Aromatoleum sub-groups.</title>
        <authorList>
            <person name="Lafos M."/>
            <person name="Maluk M."/>
            <person name="Batista M."/>
            <person name="Junghare M."/>
            <person name="Carmona M."/>
            <person name="Faoro H."/>
            <person name="Cruz L.M."/>
            <person name="Battistoni F."/>
            <person name="De Souza E."/>
            <person name="Pedrosa F."/>
            <person name="Chen W.-M."/>
            <person name="Poole P.S."/>
            <person name="Dixon R.A."/>
            <person name="James E.K."/>
        </authorList>
    </citation>
    <scope>NUCLEOTIDE SEQUENCE [LARGE SCALE GENOMIC DNA]</scope>
    <source>
        <strain evidence="12 13">T</strain>
    </source>
</reference>
<accession>A0ABX1NEG2</accession>
<feature type="binding site" evidence="8">
    <location>
        <position position="219"/>
    </location>
    <ligand>
        <name>NADP(+)</name>
        <dbReference type="ChEBI" id="CHEBI:58349"/>
    </ligand>
</feature>
<evidence type="ECO:0000259" key="11">
    <source>
        <dbReference type="Pfam" id="PF18317"/>
    </source>
</evidence>
<evidence type="ECO:0000259" key="10">
    <source>
        <dbReference type="Pfam" id="PF08501"/>
    </source>
</evidence>
<dbReference type="Pfam" id="PF18317">
    <property type="entry name" value="SDH_C"/>
    <property type="match status" value="1"/>
</dbReference>
<comment type="caution">
    <text evidence="12">The sequence shown here is derived from an EMBL/GenBank/DDBJ whole genome shotgun (WGS) entry which is preliminary data.</text>
</comment>
<evidence type="ECO:0000259" key="9">
    <source>
        <dbReference type="Pfam" id="PF01488"/>
    </source>
</evidence>
<feature type="domain" description="Quinate/shikimate 5-dehydrogenase/glutamyl-tRNA reductase" evidence="9">
    <location>
        <begin position="118"/>
        <end position="197"/>
    </location>
</feature>
<keyword evidence="6 8" id="KW-0057">Aromatic amino acid biosynthesis</keyword>
<evidence type="ECO:0000256" key="1">
    <source>
        <dbReference type="ARBA" id="ARBA00004871"/>
    </source>
</evidence>
<dbReference type="InterPro" id="IPR036291">
    <property type="entry name" value="NAD(P)-bd_dom_sf"/>
</dbReference>
<feature type="binding site" evidence="8">
    <location>
        <position position="221"/>
    </location>
    <ligand>
        <name>shikimate</name>
        <dbReference type="ChEBI" id="CHEBI:36208"/>
    </ligand>
</feature>
<comment type="caution">
    <text evidence="8">Lacks conserved residue(s) required for the propagation of feature annotation.</text>
</comment>
<feature type="binding site" evidence="8">
    <location>
        <position position="243"/>
    </location>
    <ligand>
        <name>NADP(+)</name>
        <dbReference type="ChEBI" id="CHEBI:58349"/>
    </ligand>
</feature>
<dbReference type="HAMAP" id="MF_00222">
    <property type="entry name" value="Shikimate_DH_AroE"/>
    <property type="match status" value="1"/>
</dbReference>
<dbReference type="Gene3D" id="3.40.50.10860">
    <property type="entry name" value="Leucine Dehydrogenase, chain A, domain 1"/>
    <property type="match status" value="1"/>
</dbReference>
<dbReference type="InterPro" id="IPR046346">
    <property type="entry name" value="Aminoacid_DH-like_N_sf"/>
</dbReference>
<dbReference type="NCBIfam" id="NF001310">
    <property type="entry name" value="PRK00258.1-2"/>
    <property type="match status" value="1"/>
</dbReference>
<dbReference type="NCBIfam" id="TIGR00507">
    <property type="entry name" value="aroE"/>
    <property type="match status" value="1"/>
</dbReference>
<evidence type="ECO:0000313" key="12">
    <source>
        <dbReference type="EMBL" id="NMF97691.1"/>
    </source>
</evidence>
<dbReference type="Pfam" id="PF08501">
    <property type="entry name" value="Shikimate_dh_N"/>
    <property type="match status" value="1"/>
</dbReference>
<evidence type="ECO:0000256" key="2">
    <source>
        <dbReference type="ARBA" id="ARBA00012962"/>
    </source>
</evidence>
<keyword evidence="3 8" id="KW-0028">Amino-acid biosynthesis</keyword>
<dbReference type="SUPFAM" id="SSF51735">
    <property type="entry name" value="NAD(P)-binding Rossmann-fold domains"/>
    <property type="match status" value="1"/>
</dbReference>
<evidence type="ECO:0000256" key="5">
    <source>
        <dbReference type="ARBA" id="ARBA00023002"/>
    </source>
</evidence>
<feature type="binding site" evidence="8">
    <location>
        <begin position="16"/>
        <end position="18"/>
    </location>
    <ligand>
        <name>shikimate</name>
        <dbReference type="ChEBI" id="CHEBI:36208"/>
    </ligand>
</feature>
<dbReference type="InterPro" id="IPR011342">
    <property type="entry name" value="Shikimate_DH"/>
</dbReference>
<dbReference type="EC" id="1.1.1.25" evidence="2 8"/>
<organism evidence="12 13">
    <name type="scientific">Aromatoleum toluolicum</name>
    <dbReference type="NCBI Taxonomy" id="90060"/>
    <lineage>
        <taxon>Bacteria</taxon>
        <taxon>Pseudomonadati</taxon>
        <taxon>Pseudomonadota</taxon>
        <taxon>Betaproteobacteria</taxon>
        <taxon>Rhodocyclales</taxon>
        <taxon>Rhodocyclaceae</taxon>
        <taxon>Aromatoleum</taxon>
    </lineage>
</organism>
<dbReference type="RefSeq" id="WP_169139998.1">
    <property type="nucleotide sequence ID" value="NZ_WTVS01000017.1"/>
</dbReference>
<feature type="binding site" evidence="8">
    <location>
        <begin position="128"/>
        <end position="132"/>
    </location>
    <ligand>
        <name>NADP(+)</name>
        <dbReference type="ChEBI" id="CHEBI:58349"/>
    </ligand>
</feature>
<feature type="active site" description="Proton acceptor" evidence="8">
    <location>
        <position position="67"/>
    </location>
</feature>
<feature type="binding site" evidence="8">
    <location>
        <position position="63"/>
    </location>
    <ligand>
        <name>shikimate</name>
        <dbReference type="ChEBI" id="CHEBI:36208"/>
    </ligand>
</feature>
<feature type="binding site" evidence="8">
    <location>
        <position position="250"/>
    </location>
    <ligand>
        <name>shikimate</name>
        <dbReference type="ChEBI" id="CHEBI:36208"/>
    </ligand>
</feature>
<dbReference type="PANTHER" id="PTHR21089:SF1">
    <property type="entry name" value="BIFUNCTIONAL 3-DEHYDROQUINATE DEHYDRATASE_SHIKIMATE DEHYDROGENASE, CHLOROPLASTIC"/>
    <property type="match status" value="1"/>
</dbReference>
<protein>
    <recommendedName>
        <fullName evidence="2 8">Shikimate dehydrogenase (NADP(+))</fullName>
        <shortName evidence="8">SDH</shortName>
        <ecNumber evidence="2 8">1.1.1.25</ecNumber>
    </recommendedName>
</protein>
<dbReference type="InterPro" id="IPR006151">
    <property type="entry name" value="Shikm_DH/Glu-tRNA_Rdtase"/>
</dbReference>
<keyword evidence="4 8" id="KW-0521">NADP</keyword>
<evidence type="ECO:0000256" key="4">
    <source>
        <dbReference type="ARBA" id="ARBA00022857"/>
    </source>
</evidence>
<sequence>MNPNRYAVIGNPIAHSKSPVIHAAFAAQTGQTLTYEALLAPLDGFAATVAGFRAAGGRGCNVTVPFKLEAFALAERRSPRAQAAGAVNTLKFDAEGIYGDNTDGAGLVRDLTHNLDCPLAGRRILLLGAGGAARGVMLPLLSAAPARLTLANRTVSRAEALVAEFSAAAGSTPLTAGSFADLAGSQFDVVINATAASLADEAPPLPPGLYAPGALAYDMMYGRGDTPFLVAARGDGAARLADGLGMLVEQAAESFLLWRGVRPATAPVLAELRRQIEGA</sequence>
<comment type="similarity">
    <text evidence="8">Belongs to the shikimate dehydrogenase family.</text>
</comment>
<keyword evidence="13" id="KW-1185">Reference proteome</keyword>